<sequence>MDVLQGFIKKLTHEINKERQNLSLIEEEIAQLNRKKNDLLQRYSEIENTDFSDAISVSLKFRSLSQILKDIKQIETKIEKLQNDADNIRLKIKEKNAEKKAIQNYRKKLKKEKDIEELKKETQLIDEIFNRKR</sequence>
<dbReference type="Gene3D" id="1.10.287.1700">
    <property type="match status" value="1"/>
</dbReference>
<organism evidence="2 3">
    <name type="scientific">Persephonella hydrogeniphila</name>
    <dbReference type="NCBI Taxonomy" id="198703"/>
    <lineage>
        <taxon>Bacteria</taxon>
        <taxon>Pseudomonadati</taxon>
        <taxon>Aquificota</taxon>
        <taxon>Aquificia</taxon>
        <taxon>Aquificales</taxon>
        <taxon>Hydrogenothermaceae</taxon>
        <taxon>Persephonella</taxon>
    </lineage>
</organism>
<gene>
    <name evidence="2" type="ORF">SAMN06265182_1146</name>
</gene>
<evidence type="ECO:0000313" key="3">
    <source>
        <dbReference type="Proteomes" id="UP000219036"/>
    </source>
</evidence>
<protein>
    <recommendedName>
        <fullName evidence="4">Flagellar FliJ protein</fullName>
    </recommendedName>
</protein>
<dbReference type="OrthoDB" id="15604at2"/>
<keyword evidence="1" id="KW-0175">Coiled coil</keyword>
<accession>A0A285NEY2</accession>
<keyword evidence="3" id="KW-1185">Reference proteome</keyword>
<name>A0A285NEY2_9AQUI</name>
<dbReference type="AlphaFoldDB" id="A0A285NEY2"/>
<reference evidence="3" key="1">
    <citation type="submission" date="2017-09" db="EMBL/GenBank/DDBJ databases">
        <authorList>
            <person name="Varghese N."/>
            <person name="Submissions S."/>
        </authorList>
    </citation>
    <scope>NUCLEOTIDE SEQUENCE [LARGE SCALE GENOMIC DNA]</scope>
    <source>
        <strain evidence="3">DSM 15103</strain>
    </source>
</reference>
<feature type="coiled-coil region" evidence="1">
    <location>
        <begin position="8"/>
        <end position="115"/>
    </location>
</feature>
<dbReference type="EMBL" id="OBEI01000004">
    <property type="protein sequence ID" value="SNZ08074.1"/>
    <property type="molecule type" value="Genomic_DNA"/>
</dbReference>
<proteinExistence type="predicted"/>
<evidence type="ECO:0000313" key="2">
    <source>
        <dbReference type="EMBL" id="SNZ08074.1"/>
    </source>
</evidence>
<dbReference type="RefSeq" id="WP_144020057.1">
    <property type="nucleotide sequence ID" value="NZ_OBEI01000004.1"/>
</dbReference>
<dbReference type="Proteomes" id="UP000219036">
    <property type="component" value="Unassembled WGS sequence"/>
</dbReference>
<dbReference type="InterPro" id="IPR053716">
    <property type="entry name" value="Flag_assembly_chemotaxis_eff"/>
</dbReference>
<evidence type="ECO:0008006" key="4">
    <source>
        <dbReference type="Google" id="ProtNLM"/>
    </source>
</evidence>
<evidence type="ECO:0000256" key="1">
    <source>
        <dbReference type="SAM" id="Coils"/>
    </source>
</evidence>